<keyword evidence="2" id="KW-0812">Transmembrane</keyword>
<dbReference type="Proteomes" id="UP000008021">
    <property type="component" value="Chromosome 2"/>
</dbReference>
<evidence type="ECO:0000313" key="4">
    <source>
        <dbReference type="Proteomes" id="UP000008021"/>
    </source>
</evidence>
<protein>
    <submittedName>
        <fullName evidence="3">Uncharacterized protein</fullName>
    </submittedName>
</protein>
<evidence type="ECO:0000256" key="2">
    <source>
        <dbReference type="SAM" id="Phobius"/>
    </source>
</evidence>
<proteinExistence type="predicted"/>
<accession>A0A0E0CH63</accession>
<dbReference type="EnsemblPlants" id="OMERI02G08180.1">
    <property type="protein sequence ID" value="OMERI02G08180.1"/>
    <property type="gene ID" value="OMERI02G08180"/>
</dbReference>
<feature type="compositionally biased region" description="Basic residues" evidence="1">
    <location>
        <begin position="113"/>
        <end position="122"/>
    </location>
</feature>
<reference evidence="3" key="2">
    <citation type="submission" date="2018-05" db="EMBL/GenBank/DDBJ databases">
        <title>OmerRS3 (Oryza meridionalis Reference Sequence Version 3).</title>
        <authorList>
            <person name="Zhang J."/>
            <person name="Kudrna D."/>
            <person name="Lee S."/>
            <person name="Talag J."/>
            <person name="Welchert J."/>
            <person name="Wing R.A."/>
        </authorList>
    </citation>
    <scope>NUCLEOTIDE SEQUENCE [LARGE SCALE GENOMIC DNA]</scope>
    <source>
        <strain evidence="3">cv. OR44</strain>
    </source>
</reference>
<evidence type="ECO:0000313" key="3">
    <source>
        <dbReference type="EnsemblPlants" id="OMERI02G08180.1"/>
    </source>
</evidence>
<feature type="region of interest" description="Disordered" evidence="1">
    <location>
        <begin position="82"/>
        <end position="131"/>
    </location>
</feature>
<evidence type="ECO:0000256" key="1">
    <source>
        <dbReference type="SAM" id="MobiDB-lite"/>
    </source>
</evidence>
<sequence>MHQHAIFKTPQEIDIYLSFQHGQYDLLMNSKQSAMASAWKELSPPASAGAASRRRRQSWLSRCALITVVAAAAVVAGDHLLGQQLSSSRHRSSSPTTPNSLTRSRSTEPSRTCRTRRPRRPAAGRQLMLIT</sequence>
<feature type="compositionally biased region" description="Low complexity" evidence="1">
    <location>
        <begin position="93"/>
        <end position="112"/>
    </location>
</feature>
<name>A0A0E0CH63_9ORYZ</name>
<keyword evidence="2" id="KW-1133">Transmembrane helix</keyword>
<keyword evidence="4" id="KW-1185">Reference proteome</keyword>
<reference evidence="3" key="1">
    <citation type="submission" date="2015-04" db="UniProtKB">
        <authorList>
            <consortium name="EnsemblPlants"/>
        </authorList>
    </citation>
    <scope>IDENTIFICATION</scope>
</reference>
<keyword evidence="2" id="KW-0472">Membrane</keyword>
<feature type="transmembrane region" description="Helical" evidence="2">
    <location>
        <begin position="63"/>
        <end position="82"/>
    </location>
</feature>
<organism evidence="3">
    <name type="scientific">Oryza meridionalis</name>
    <dbReference type="NCBI Taxonomy" id="40149"/>
    <lineage>
        <taxon>Eukaryota</taxon>
        <taxon>Viridiplantae</taxon>
        <taxon>Streptophyta</taxon>
        <taxon>Embryophyta</taxon>
        <taxon>Tracheophyta</taxon>
        <taxon>Spermatophyta</taxon>
        <taxon>Magnoliopsida</taxon>
        <taxon>Liliopsida</taxon>
        <taxon>Poales</taxon>
        <taxon>Poaceae</taxon>
        <taxon>BOP clade</taxon>
        <taxon>Oryzoideae</taxon>
        <taxon>Oryzeae</taxon>
        <taxon>Oryzinae</taxon>
        <taxon>Oryza</taxon>
    </lineage>
</organism>
<dbReference type="Gramene" id="OMERI02G08180.1">
    <property type="protein sequence ID" value="OMERI02G08180.1"/>
    <property type="gene ID" value="OMERI02G08180"/>
</dbReference>
<dbReference type="HOGENOM" id="CLU_1930874_0_0_1"/>
<dbReference type="AlphaFoldDB" id="A0A0E0CH63"/>